<evidence type="ECO:0000313" key="4">
    <source>
        <dbReference type="Proteomes" id="UP000315589"/>
    </source>
</evidence>
<protein>
    <recommendedName>
        <fullName evidence="5">Integral membrane protein CcmA involved in cell shape determination</fullName>
    </recommendedName>
</protein>
<organism evidence="3 4">
    <name type="scientific">Candidatus Berkelbacteria bacterium Licking1014_85</name>
    <dbReference type="NCBI Taxonomy" id="2017148"/>
    <lineage>
        <taxon>Bacteria</taxon>
        <taxon>Candidatus Berkelbacteria</taxon>
    </lineage>
</organism>
<evidence type="ECO:0000256" key="2">
    <source>
        <dbReference type="SAM" id="MobiDB-lite"/>
    </source>
</evidence>
<comment type="caution">
    <text evidence="3">The sequence shown here is derived from an EMBL/GenBank/DDBJ whole genome shotgun (WGS) entry which is preliminary data.</text>
</comment>
<proteinExistence type="inferred from homology"/>
<comment type="similarity">
    <text evidence="1">Belongs to the bactofilin family.</text>
</comment>
<dbReference type="EMBL" id="VMGI01000079">
    <property type="protein sequence ID" value="TSC92222.1"/>
    <property type="molecule type" value="Genomic_DNA"/>
</dbReference>
<dbReference type="PANTHER" id="PTHR35024:SF4">
    <property type="entry name" value="POLYMER-FORMING CYTOSKELETAL PROTEIN"/>
    <property type="match status" value="1"/>
</dbReference>
<dbReference type="Proteomes" id="UP000315589">
    <property type="component" value="Unassembled WGS sequence"/>
</dbReference>
<dbReference type="AlphaFoldDB" id="A0A554LH94"/>
<dbReference type="PANTHER" id="PTHR35024">
    <property type="entry name" value="HYPOTHETICAL CYTOSOLIC PROTEIN"/>
    <property type="match status" value="1"/>
</dbReference>
<feature type="region of interest" description="Disordered" evidence="2">
    <location>
        <begin position="121"/>
        <end position="149"/>
    </location>
</feature>
<sequence length="149" mass="15984">MSREEELQGGTVVGSNVKLTGTIKDVNDIVVHGKVEGEVISEKNIVITEGAEIKGPVSADNVTISGKVIGSITAHTKFELLPGGNVNGSVATKDLVVQSGAILNGKCIMISNDKTIKIEEPKELEKKEEKNDEIKSEKPVEKDKVYELD</sequence>
<accession>A0A554LH94</accession>
<reference evidence="3 4" key="1">
    <citation type="submission" date="2017-07" db="EMBL/GenBank/DDBJ databases">
        <title>Mechanisms for carbon and nitrogen cycling indicate functional differentiation within the Candidate Phyla Radiation.</title>
        <authorList>
            <person name="Danczak R.E."/>
            <person name="Johnston M.D."/>
            <person name="Kenah C."/>
            <person name="Slattery M."/>
            <person name="Wrighton K.C."/>
            <person name="Wilkins M.J."/>
        </authorList>
    </citation>
    <scope>NUCLEOTIDE SEQUENCE [LARGE SCALE GENOMIC DNA]</scope>
    <source>
        <strain evidence="3">Licking1014_85</strain>
    </source>
</reference>
<dbReference type="Pfam" id="PF04519">
    <property type="entry name" value="Bactofilin"/>
    <property type="match status" value="1"/>
</dbReference>
<evidence type="ECO:0000313" key="3">
    <source>
        <dbReference type="EMBL" id="TSC92222.1"/>
    </source>
</evidence>
<evidence type="ECO:0008006" key="5">
    <source>
        <dbReference type="Google" id="ProtNLM"/>
    </source>
</evidence>
<evidence type="ECO:0000256" key="1">
    <source>
        <dbReference type="ARBA" id="ARBA00044755"/>
    </source>
</evidence>
<dbReference type="InterPro" id="IPR007607">
    <property type="entry name" value="BacA/B"/>
</dbReference>
<name>A0A554LH94_9BACT</name>
<gene>
    <name evidence="3" type="ORF">CEN91_524</name>
</gene>